<proteinExistence type="predicted"/>
<dbReference type="EMBL" id="DS268412">
    <property type="protein sequence ID" value="EFP05642.1"/>
    <property type="molecule type" value="Genomic_DNA"/>
</dbReference>
<evidence type="ECO:0000259" key="2">
    <source>
        <dbReference type="Pfam" id="PF15353"/>
    </source>
</evidence>
<evidence type="ECO:0000256" key="1">
    <source>
        <dbReference type="SAM" id="MobiDB-lite"/>
    </source>
</evidence>
<dbReference type="eggNOG" id="KOG3816">
    <property type="taxonomic scope" value="Eukaryota"/>
</dbReference>
<feature type="region of interest" description="Disordered" evidence="1">
    <location>
        <begin position="303"/>
        <end position="351"/>
    </location>
</feature>
<dbReference type="STRING" id="31234.E3LP51"/>
<dbReference type="InterPro" id="IPR054537">
    <property type="entry name" value="HECA_N"/>
</dbReference>
<feature type="compositionally biased region" description="Polar residues" evidence="1">
    <location>
        <begin position="178"/>
        <end position="194"/>
    </location>
</feature>
<reference evidence="3" key="1">
    <citation type="submission" date="2007-07" db="EMBL/GenBank/DDBJ databases">
        <title>PCAP assembly of the Caenorhabditis remanei genome.</title>
        <authorList>
            <consortium name="The Caenorhabditis remanei Sequencing Consortium"/>
            <person name="Wilson R.K."/>
        </authorList>
    </citation>
    <scope>NUCLEOTIDE SEQUENCE [LARGE SCALE GENOMIC DNA]</scope>
    <source>
        <strain evidence="3">PB4641</strain>
    </source>
</reference>
<protein>
    <recommendedName>
        <fullName evidence="2">Headcase N-terminal domain-containing protein</fullName>
    </recommendedName>
</protein>
<evidence type="ECO:0000313" key="4">
    <source>
        <dbReference type="Proteomes" id="UP000008281"/>
    </source>
</evidence>
<feature type="domain" description="Headcase N-terminal" evidence="2">
    <location>
        <begin position="46"/>
        <end position="130"/>
    </location>
</feature>
<sequence length="491" mass="55438">MPKGQRKLELVKRRQTTSGDREGSSSVAPVVGCPVLDPIQCQCPKEEVNPSEGVKMTCTWESCPYSNQPLHTVCYQLLEDNLVKRLATLGSARGWTVPQRRNNLWERKGQSLIGKFCRCRCDRGQMTRDKQALYEKEKAVEKEKKKKAKKAKQLPVLHFNSKPLAAIEEKKRDGGFNSPSAISSHHQTFSTTSRSRLHTDRSTSSMRTYTVARTWSESSFAGETNGQYDNNEDFHPSDCDCVFHYDYDADEDNDHVHIEEDFLDISDARQHLEVIVPAPTPPPQVISYAATIRNTDNKVVRDLKSANSPDSGIGQATPRLSFSSSNEDDNDNRQGGFPPLETEREKSERINPLGLSILSSIEVSSTDENQAEEPDRFLELTDTPHLSMKRESLRPKKSISVSKLPLATPTQLYSDEPRCGFSFNAPVREMMDLWHETTSSNSKCSIDDKDEKQGSFSFLTSEDADSDVLEICWTPFFGRGFNLGERLFYFP</sequence>
<feature type="region of interest" description="Disordered" evidence="1">
    <location>
        <begin position="1"/>
        <end position="27"/>
    </location>
</feature>
<evidence type="ECO:0000313" key="3">
    <source>
        <dbReference type="EMBL" id="EFP05642.1"/>
    </source>
</evidence>
<feature type="compositionally biased region" description="Basic and acidic residues" evidence="1">
    <location>
        <begin position="1"/>
        <end position="12"/>
    </location>
</feature>
<dbReference type="AlphaFoldDB" id="E3LP51"/>
<dbReference type="InParanoid" id="E3LP51"/>
<dbReference type="InterPro" id="IPR026066">
    <property type="entry name" value="Headcase"/>
</dbReference>
<dbReference type="Proteomes" id="UP000008281">
    <property type="component" value="Unassembled WGS sequence"/>
</dbReference>
<dbReference type="HOGENOM" id="CLU_598856_0_0_1"/>
<feature type="region of interest" description="Disordered" evidence="1">
    <location>
        <begin position="178"/>
        <end position="203"/>
    </location>
</feature>
<dbReference type="OrthoDB" id="10012848at2759"/>
<gene>
    <name evidence="3" type="ORF">CRE_27535</name>
</gene>
<dbReference type="PANTHER" id="PTHR13425">
    <property type="entry name" value="HEADCASE PROTEIN"/>
    <property type="match status" value="1"/>
</dbReference>
<dbReference type="OMA" id="RRNNLWE"/>
<organism evidence="4">
    <name type="scientific">Caenorhabditis remanei</name>
    <name type="common">Caenorhabditis vulgaris</name>
    <dbReference type="NCBI Taxonomy" id="31234"/>
    <lineage>
        <taxon>Eukaryota</taxon>
        <taxon>Metazoa</taxon>
        <taxon>Ecdysozoa</taxon>
        <taxon>Nematoda</taxon>
        <taxon>Chromadorea</taxon>
        <taxon>Rhabditida</taxon>
        <taxon>Rhabditina</taxon>
        <taxon>Rhabditomorpha</taxon>
        <taxon>Rhabditoidea</taxon>
        <taxon>Rhabditidae</taxon>
        <taxon>Peloderinae</taxon>
        <taxon>Caenorhabditis</taxon>
    </lineage>
</organism>
<name>E3LP51_CAERE</name>
<dbReference type="Pfam" id="PF15353">
    <property type="entry name" value="HECA_N"/>
    <property type="match status" value="1"/>
</dbReference>
<accession>E3LP51</accession>
<keyword evidence="4" id="KW-1185">Reference proteome</keyword>
<dbReference type="PANTHER" id="PTHR13425:SF3">
    <property type="entry name" value="HEADCASE PROTEIN HOMOLOG"/>
    <property type="match status" value="1"/>
</dbReference>
<dbReference type="FunCoup" id="E3LP51">
    <property type="interactions" value="1563"/>
</dbReference>